<dbReference type="InterPro" id="IPR006311">
    <property type="entry name" value="TAT_signal"/>
</dbReference>
<reference evidence="2 3" key="1">
    <citation type="submission" date="2017-09" db="EMBL/GenBank/DDBJ databases">
        <title>Genome sequences of Natrinema ejinorence JCM 13890T.</title>
        <authorList>
            <person name="Roh S.W."/>
            <person name="Kim Y.B."/>
            <person name="Kim J.Y."/>
        </authorList>
    </citation>
    <scope>NUCLEOTIDE SEQUENCE [LARGE SCALE GENOMIC DNA]</scope>
    <source>
        <strain evidence="2 3">JCM 13890</strain>
    </source>
</reference>
<dbReference type="OrthoDB" id="198474at2157"/>
<comment type="caution">
    <text evidence="2">The sequence shown here is derived from an EMBL/GenBank/DDBJ whole genome shotgun (WGS) entry which is preliminary data.</text>
</comment>
<evidence type="ECO:0000256" key="1">
    <source>
        <dbReference type="SAM" id="MobiDB-lite"/>
    </source>
</evidence>
<dbReference type="PROSITE" id="PS51318">
    <property type="entry name" value="TAT"/>
    <property type="match status" value="1"/>
</dbReference>
<gene>
    <name evidence="2" type="ORF">CP557_12780</name>
</gene>
<dbReference type="PROSITE" id="PS51257">
    <property type="entry name" value="PROKAR_LIPOPROTEIN"/>
    <property type="match status" value="1"/>
</dbReference>
<dbReference type="Proteomes" id="UP000219689">
    <property type="component" value="Unassembled WGS sequence"/>
</dbReference>
<evidence type="ECO:0000313" key="2">
    <source>
        <dbReference type="EMBL" id="PCR91323.1"/>
    </source>
</evidence>
<keyword evidence="3" id="KW-1185">Reference proteome</keyword>
<sequence length="181" mass="19047">MELTRRDAVAALAALGGGTLAGCAAPRGAPPDGSGTDSGTDIDTERIRETMVAAAEVVYPSAVTGTRPFVERFLEGRLADPAHAAELDAVVAELDELADAWYADGVAALSVAERDRFFRELRADTAEENPDGTTAQRVRYYVVNELLVALYASPTGGELVGIENPQGHAGGIESYQRGPRS</sequence>
<dbReference type="InterPro" id="IPR027056">
    <property type="entry name" value="Gluconate_2DH_su3"/>
</dbReference>
<dbReference type="RefSeq" id="WP_097380265.1">
    <property type="nucleotide sequence ID" value="NZ_NXNI01000001.1"/>
</dbReference>
<name>A0A2A5QX18_9EURY</name>
<dbReference type="AlphaFoldDB" id="A0A2A5QX18"/>
<evidence type="ECO:0008006" key="4">
    <source>
        <dbReference type="Google" id="ProtNLM"/>
    </source>
</evidence>
<accession>A0A2A5QX18</accession>
<dbReference type="Pfam" id="PF13618">
    <property type="entry name" value="Gluconate_2-dh3"/>
    <property type="match status" value="1"/>
</dbReference>
<feature type="region of interest" description="Disordered" evidence="1">
    <location>
        <begin position="162"/>
        <end position="181"/>
    </location>
</feature>
<protein>
    <recommendedName>
        <fullName evidence="4">Gluconate 2-dehydrogenase subunit 3 family protein</fullName>
    </recommendedName>
</protein>
<organism evidence="2 3">
    <name type="scientific">Natrinema ejinorense</name>
    <dbReference type="NCBI Taxonomy" id="373386"/>
    <lineage>
        <taxon>Archaea</taxon>
        <taxon>Methanobacteriati</taxon>
        <taxon>Methanobacteriota</taxon>
        <taxon>Stenosarchaea group</taxon>
        <taxon>Halobacteria</taxon>
        <taxon>Halobacteriales</taxon>
        <taxon>Natrialbaceae</taxon>
        <taxon>Natrinema</taxon>
    </lineage>
</organism>
<proteinExistence type="predicted"/>
<evidence type="ECO:0000313" key="3">
    <source>
        <dbReference type="Proteomes" id="UP000219689"/>
    </source>
</evidence>
<dbReference type="EMBL" id="NXNI01000001">
    <property type="protein sequence ID" value="PCR91323.1"/>
    <property type="molecule type" value="Genomic_DNA"/>
</dbReference>